<feature type="compositionally biased region" description="Polar residues" evidence="1">
    <location>
        <begin position="42"/>
        <end position="51"/>
    </location>
</feature>
<dbReference type="Proteomes" id="UP000762676">
    <property type="component" value="Unassembled WGS sequence"/>
</dbReference>
<feature type="compositionally biased region" description="Basic and acidic residues" evidence="1">
    <location>
        <begin position="871"/>
        <end position="899"/>
    </location>
</feature>
<feature type="region of interest" description="Disordered" evidence="1">
    <location>
        <begin position="128"/>
        <end position="164"/>
    </location>
</feature>
<feature type="compositionally biased region" description="Low complexity" evidence="1">
    <location>
        <begin position="18"/>
        <end position="31"/>
    </location>
</feature>
<feature type="region of interest" description="Disordered" evidence="1">
    <location>
        <begin position="689"/>
        <end position="712"/>
    </location>
</feature>
<gene>
    <name evidence="2" type="ORF">ElyMa_006686800</name>
</gene>
<feature type="compositionally biased region" description="Polar residues" evidence="1">
    <location>
        <begin position="845"/>
        <end position="854"/>
    </location>
</feature>
<evidence type="ECO:0000313" key="2">
    <source>
        <dbReference type="EMBL" id="GFS12034.1"/>
    </source>
</evidence>
<feature type="region of interest" description="Disordered" evidence="1">
    <location>
        <begin position="845"/>
        <end position="899"/>
    </location>
</feature>
<feature type="region of interest" description="Disordered" evidence="1">
    <location>
        <begin position="647"/>
        <end position="670"/>
    </location>
</feature>
<feature type="region of interest" description="Disordered" evidence="1">
    <location>
        <begin position="1017"/>
        <end position="1036"/>
    </location>
</feature>
<evidence type="ECO:0008006" key="4">
    <source>
        <dbReference type="Google" id="ProtNLM"/>
    </source>
</evidence>
<evidence type="ECO:0000256" key="1">
    <source>
        <dbReference type="SAM" id="MobiDB-lite"/>
    </source>
</evidence>
<proteinExistence type="predicted"/>
<feature type="compositionally biased region" description="Polar residues" evidence="1">
    <location>
        <begin position="128"/>
        <end position="140"/>
    </location>
</feature>
<evidence type="ECO:0000313" key="3">
    <source>
        <dbReference type="Proteomes" id="UP000762676"/>
    </source>
</evidence>
<name>A0AAV4INR5_9GAST</name>
<feature type="compositionally biased region" description="Polar residues" evidence="1">
    <location>
        <begin position="371"/>
        <end position="383"/>
    </location>
</feature>
<feature type="compositionally biased region" description="Polar residues" evidence="1">
    <location>
        <begin position="220"/>
        <end position="231"/>
    </location>
</feature>
<comment type="caution">
    <text evidence="2">The sequence shown here is derived from an EMBL/GenBank/DDBJ whole genome shotgun (WGS) entry which is preliminary data.</text>
</comment>
<sequence length="1036" mass="115139">MDPQLYPRGKRSSDPAAHQQQQQNLHHQLQQQHHHDRLRQQETVSQSQRSQEPIIRHQERRESGVESTSRRADRRQPIIIQNFELLPPGQSHLKRRSLSTANLFLSSASLRRETEVSSTTRAVERVQLYNSPSSDTQTTAGVLPPNHTERRDLPNSVRYSDTPVSKKQSLACITDHSDSISSDNSPTYNVNDAARDKLSRVYDHPYNSEEKPQPRALGWANSSMKTSSDTENGPKKYVKIVPRSVDPKSELSRAHSFPILSNGHQAKKKAKTKKQVTFADTVSVPWPYTLVHEGKMWSTGNDVEEIPKTPYTDSTFSYTDINNNTDAYSAYNPFKHGNIFRPMASKGDPCDINAKQPSKVYHGILKKSKSNIDSNSTDTTMPVNQRHCSKDLPETELSKDKEDRNAPYHYRDIVSESALPLMHDSNSIADVQRSSHRVQNGQFSEQYVENNGEKAAVEENFISFQSNTRPVQENGHFEPQLAAETGCVKPATENILTGSENMNKTCESLTYTSNGNDGDQSTKRTQGLEIDENDVHRTSIIEQPFGREDYSTSCLSTQDQDAMESKHTGLVKDEIPPKEDQAAVDQSCDSMTEVTTYTVPQLVDSIDLSDYLSDVSRPGSVAGRLPTTSAFRPGPTNARLNFKAEVSRTTPGTSETIHTNSKGHSGHSSLVNADSDVVMRFKFLKDEPDTKARQPFGAANNSHQTKSRPDDCDTFTMKVAGKGLELYQHPSLVSVADESLGEEPPDMVSVPARPLKPFNGRPGQMYLAAIAPQPKTQGEMNTDYLMQMYSSTGERRVDTDNSHNNGAIAWQAPLTGIDKGDIRHTIDSTQRPQSSITQRSRIAATTTTPVSPMNVSIDVGRSYLGNGTNRRSRESRRDVHNRKEALPRDDAFSFTPRSRERQRSLLTATLVGDPSPDLNGGVILTPRAVIHARARSSSASGCGMMLRGRNHSAHERTLGAMENAFLPERQRSARGGARGPREGVAYSVGRTQLNRRLEMLVLSTTRPNTAMERQLDKRAGDTNTLQLGTASLERAK</sequence>
<dbReference type="EMBL" id="BMAT01013392">
    <property type="protein sequence ID" value="GFS12034.1"/>
    <property type="molecule type" value="Genomic_DNA"/>
</dbReference>
<keyword evidence="3" id="KW-1185">Reference proteome</keyword>
<feature type="region of interest" description="Disordered" evidence="1">
    <location>
        <begin position="1"/>
        <end position="74"/>
    </location>
</feature>
<feature type="compositionally biased region" description="Basic and acidic residues" evidence="1">
    <location>
        <begin position="388"/>
        <end position="406"/>
    </location>
</feature>
<feature type="compositionally biased region" description="Basic and acidic residues" evidence="1">
    <location>
        <begin position="54"/>
        <end position="74"/>
    </location>
</feature>
<dbReference type="AlphaFoldDB" id="A0AAV4INR5"/>
<protein>
    <recommendedName>
        <fullName evidence="4">Wiskott-Aldrich syndrome protein family member</fullName>
    </recommendedName>
</protein>
<feature type="region of interest" description="Disordered" evidence="1">
    <location>
        <begin position="365"/>
        <end position="406"/>
    </location>
</feature>
<reference evidence="2 3" key="1">
    <citation type="journal article" date="2021" name="Elife">
        <title>Chloroplast acquisition without the gene transfer in kleptoplastic sea slugs, Plakobranchus ocellatus.</title>
        <authorList>
            <person name="Maeda T."/>
            <person name="Takahashi S."/>
            <person name="Yoshida T."/>
            <person name="Shimamura S."/>
            <person name="Takaki Y."/>
            <person name="Nagai Y."/>
            <person name="Toyoda A."/>
            <person name="Suzuki Y."/>
            <person name="Arimoto A."/>
            <person name="Ishii H."/>
            <person name="Satoh N."/>
            <person name="Nishiyama T."/>
            <person name="Hasebe M."/>
            <person name="Maruyama T."/>
            <person name="Minagawa J."/>
            <person name="Obokata J."/>
            <person name="Shigenobu S."/>
        </authorList>
    </citation>
    <scope>NUCLEOTIDE SEQUENCE [LARGE SCALE GENOMIC DNA]</scope>
</reference>
<feature type="region of interest" description="Disordered" evidence="1">
    <location>
        <begin position="205"/>
        <end position="235"/>
    </location>
</feature>
<accession>A0AAV4INR5</accession>
<organism evidence="2 3">
    <name type="scientific">Elysia marginata</name>
    <dbReference type="NCBI Taxonomy" id="1093978"/>
    <lineage>
        <taxon>Eukaryota</taxon>
        <taxon>Metazoa</taxon>
        <taxon>Spiralia</taxon>
        <taxon>Lophotrochozoa</taxon>
        <taxon>Mollusca</taxon>
        <taxon>Gastropoda</taxon>
        <taxon>Heterobranchia</taxon>
        <taxon>Euthyneura</taxon>
        <taxon>Panpulmonata</taxon>
        <taxon>Sacoglossa</taxon>
        <taxon>Placobranchoidea</taxon>
        <taxon>Plakobranchidae</taxon>
        <taxon>Elysia</taxon>
    </lineage>
</organism>